<dbReference type="Gene3D" id="3.40.50.1820">
    <property type="entry name" value="alpha/beta hydrolase"/>
    <property type="match status" value="1"/>
</dbReference>
<reference evidence="4 6" key="3">
    <citation type="submission" date="2020-11" db="EMBL/GenBank/DDBJ databases">
        <title>Closed and high quality bacterial genomes of the OMM12 community.</title>
        <authorList>
            <person name="Marbouty M."/>
            <person name="Lamy-Besnier Q."/>
            <person name="Debarbieux L."/>
            <person name="Koszul R."/>
        </authorList>
    </citation>
    <scope>NUCLEOTIDE SEQUENCE [LARGE SCALE GENOMIC DNA]</scope>
    <source>
        <strain evidence="4 6">KB18</strain>
    </source>
</reference>
<name>A0A1Z2XW35_9FIRM</name>
<feature type="domain" description="AB hydrolase-1" evidence="2">
    <location>
        <begin position="14"/>
        <end position="115"/>
    </location>
</feature>
<dbReference type="PANTHER" id="PTHR43798:SF31">
    <property type="entry name" value="AB HYDROLASE SUPERFAMILY PROTEIN YCLE"/>
    <property type="match status" value="1"/>
</dbReference>
<dbReference type="PANTHER" id="PTHR43798">
    <property type="entry name" value="MONOACYLGLYCEROL LIPASE"/>
    <property type="match status" value="1"/>
</dbReference>
<proteinExistence type="predicted"/>
<accession>A0A1Z2XW35</accession>
<dbReference type="EMBL" id="CP065321">
    <property type="protein sequence ID" value="QQR32091.1"/>
    <property type="molecule type" value="Genomic_DNA"/>
</dbReference>
<dbReference type="AlphaFoldDB" id="A0A1Z2XW35"/>
<evidence type="ECO:0000313" key="4">
    <source>
        <dbReference type="EMBL" id="QQR32091.1"/>
    </source>
</evidence>
<dbReference type="GO" id="GO:0016020">
    <property type="term" value="C:membrane"/>
    <property type="evidence" value="ECO:0007669"/>
    <property type="project" value="TreeGrafter"/>
</dbReference>
<dbReference type="GO" id="GO:0016787">
    <property type="term" value="F:hydrolase activity"/>
    <property type="evidence" value="ECO:0007669"/>
    <property type="project" value="UniProtKB-KW"/>
</dbReference>
<evidence type="ECO:0000313" key="3">
    <source>
        <dbReference type="EMBL" id="ASB42668.1"/>
    </source>
</evidence>
<organism evidence="4 6">
    <name type="scientific">Acutalibacter muris</name>
    <dbReference type="NCBI Taxonomy" id="1796620"/>
    <lineage>
        <taxon>Bacteria</taxon>
        <taxon>Bacillati</taxon>
        <taxon>Bacillota</taxon>
        <taxon>Clostridia</taxon>
        <taxon>Eubacteriales</taxon>
        <taxon>Acutalibacteraceae</taxon>
        <taxon>Acutalibacter</taxon>
    </lineage>
</organism>
<dbReference type="InterPro" id="IPR050266">
    <property type="entry name" value="AB_hydrolase_sf"/>
</dbReference>
<reference evidence="5" key="2">
    <citation type="submission" date="2017-05" db="EMBL/GenBank/DDBJ databases">
        <title>Improved OligoMM genomes.</title>
        <authorList>
            <person name="Garzetti D."/>
        </authorList>
    </citation>
    <scope>NUCLEOTIDE SEQUENCE [LARGE SCALE GENOMIC DNA]</scope>
    <source>
        <strain evidence="5">KB18</strain>
    </source>
</reference>
<evidence type="ECO:0000256" key="1">
    <source>
        <dbReference type="ARBA" id="ARBA00022801"/>
    </source>
</evidence>
<keyword evidence="1 4" id="KW-0378">Hydrolase</keyword>
<dbReference type="EMBL" id="CP021422">
    <property type="protein sequence ID" value="ASB42668.1"/>
    <property type="molecule type" value="Genomic_DNA"/>
</dbReference>
<dbReference type="Proteomes" id="UP000596035">
    <property type="component" value="Chromosome"/>
</dbReference>
<evidence type="ECO:0000313" key="5">
    <source>
        <dbReference type="Proteomes" id="UP000196710"/>
    </source>
</evidence>
<gene>
    <name evidence="3" type="ORF">ADH66_02665</name>
    <name evidence="4" type="ORF">I5Q82_12715</name>
</gene>
<dbReference type="PRINTS" id="PR00111">
    <property type="entry name" value="ABHYDROLASE"/>
</dbReference>
<dbReference type="SUPFAM" id="SSF53474">
    <property type="entry name" value="alpha/beta-Hydrolases"/>
    <property type="match status" value="1"/>
</dbReference>
<dbReference type="Pfam" id="PF00561">
    <property type="entry name" value="Abhydrolase_1"/>
    <property type="match status" value="1"/>
</dbReference>
<protein>
    <submittedName>
        <fullName evidence="4">Alpha/beta fold hydrolase</fullName>
    </submittedName>
    <submittedName>
        <fullName evidence="3">Alpha/beta hydrolase</fullName>
    </submittedName>
</protein>
<reference evidence="3" key="1">
    <citation type="journal article" date="2017" name="Genome Announc.">
        <title>High-Quality Whole-Genome Sequences of the Oligo-Mouse-Microbiota Bacterial Community.</title>
        <authorList>
            <person name="Garzetti D."/>
            <person name="Brugiroux S."/>
            <person name="Bunk B."/>
            <person name="Pukall R."/>
            <person name="McCoy K.D."/>
            <person name="Macpherson A.J."/>
            <person name="Stecher B."/>
        </authorList>
    </citation>
    <scope>NUCLEOTIDE SEQUENCE</scope>
    <source>
        <strain evidence="3">KB18</strain>
    </source>
</reference>
<dbReference type="InterPro" id="IPR000073">
    <property type="entry name" value="AB_hydrolase_1"/>
</dbReference>
<evidence type="ECO:0000259" key="2">
    <source>
        <dbReference type="Pfam" id="PF00561"/>
    </source>
</evidence>
<keyword evidence="5" id="KW-1185">Reference proteome</keyword>
<dbReference type="InterPro" id="IPR029058">
    <property type="entry name" value="AB_hydrolase_fold"/>
</dbReference>
<sequence length="231" mass="25358">MEIALHYEEKGAGNPLVLLHGNGEDGSYFKSQIEFFSESYRVIAVDTRGHGRSPRGDAPFTIAQFAEDLAGFMDGLGLRRAIILGFSDGANIAMRFALNCPERVRALVLNGGNLDPSGIKRSVQVPIELGYRLTKNFAKRSAEAKRHMELLGLMVNEPNIKPEELGAIRAPTLVLAGTRDMVKESHTRLIARSIPGAKLSIIEGDHFIAGKKPERFNVAVGEFLKEIEENC</sequence>
<dbReference type="Proteomes" id="UP000196710">
    <property type="component" value="Chromosome"/>
</dbReference>
<evidence type="ECO:0000313" key="6">
    <source>
        <dbReference type="Proteomes" id="UP000596035"/>
    </source>
</evidence>
<dbReference type="KEGG" id="amur:ADH66_02665"/>